<dbReference type="Proteomes" id="UP001044222">
    <property type="component" value="Chromosome 7"/>
</dbReference>
<feature type="signal peptide" evidence="20">
    <location>
        <begin position="1"/>
        <end position="19"/>
    </location>
</feature>
<evidence type="ECO:0000313" key="21">
    <source>
        <dbReference type="EMBL" id="KAG5846004.1"/>
    </source>
</evidence>
<dbReference type="GO" id="GO:0016324">
    <property type="term" value="C:apical plasma membrane"/>
    <property type="evidence" value="ECO:0007669"/>
    <property type="project" value="UniProtKB-SubCell"/>
</dbReference>
<dbReference type="GO" id="GO:0030027">
    <property type="term" value="C:lamellipodium"/>
    <property type="evidence" value="ECO:0007669"/>
    <property type="project" value="UniProtKB-SubCell"/>
</dbReference>
<evidence type="ECO:0000313" key="22">
    <source>
        <dbReference type="Proteomes" id="UP001044222"/>
    </source>
</evidence>
<keyword evidence="13" id="KW-0130">Cell adhesion</keyword>
<evidence type="ECO:0000256" key="12">
    <source>
        <dbReference type="ARBA" id="ARBA00022729"/>
    </source>
</evidence>
<evidence type="ECO:0000256" key="8">
    <source>
        <dbReference type="ARBA" id="ARBA00007029"/>
    </source>
</evidence>
<keyword evidence="10" id="KW-1003">Cell membrane</keyword>
<keyword evidence="17" id="KW-0966">Cell projection</keyword>
<dbReference type="PANTHER" id="PTHR12067:SF5">
    <property type="entry name" value="PODOCALYXIN"/>
    <property type="match status" value="1"/>
</dbReference>
<evidence type="ECO:0000256" key="14">
    <source>
        <dbReference type="ARBA" id="ARBA00022989"/>
    </source>
</evidence>
<evidence type="ECO:0000256" key="4">
    <source>
        <dbReference type="ARBA" id="ARBA00004466"/>
    </source>
</evidence>
<sequence>MRVIRAVILLGFFCQHARGEPVNPKNDSAIETHNVTENKTEYAKAVTVTATPVSAQGTEKSLMEQAPLLVLPLPQRRPVQTTKATEDPVVLSASTSYTTATTGMSSKPRLTTKTMVHITQKTSASTSGSVNQYVLTTSTSATKSTAIALGMRTTTTSTAVNTFQKPFNMTFSTEDDRGKDGQGEEDLYKICQKLMKDMQKAECSLKGRYGENSEIIFEGGVIRVSPTLLEEYYKDLKSTPDNTTLIAVLASCSALLAVIIGLAVYAVCHCRANRKDQQHLTEELQTVENGYHDNPTLEVMEVQPEMQEKVALGGELNSSWIVPGNSLPKEDIPDEEDTHL</sequence>
<keyword evidence="12 20" id="KW-0732">Signal</keyword>
<dbReference type="GO" id="GO:0007155">
    <property type="term" value="P:cell adhesion"/>
    <property type="evidence" value="ECO:0007669"/>
    <property type="project" value="UniProtKB-KW"/>
</dbReference>
<evidence type="ECO:0000256" key="11">
    <source>
        <dbReference type="ARBA" id="ARBA00022692"/>
    </source>
</evidence>
<keyword evidence="11 19" id="KW-0812">Transmembrane</keyword>
<dbReference type="GO" id="GO:0022408">
    <property type="term" value="P:negative regulation of cell-cell adhesion"/>
    <property type="evidence" value="ECO:0007669"/>
    <property type="project" value="TreeGrafter"/>
</dbReference>
<feature type="transmembrane region" description="Helical" evidence="19">
    <location>
        <begin position="245"/>
        <end position="268"/>
    </location>
</feature>
<evidence type="ECO:0000256" key="3">
    <source>
        <dbReference type="ARBA" id="ARBA00004285"/>
    </source>
</evidence>
<dbReference type="GO" id="GO:0016477">
    <property type="term" value="P:cell migration"/>
    <property type="evidence" value="ECO:0007669"/>
    <property type="project" value="InterPro"/>
</dbReference>
<keyword evidence="16" id="KW-0325">Glycoprotein</keyword>
<dbReference type="EMBL" id="JAFIRN010000007">
    <property type="protein sequence ID" value="KAG5846004.1"/>
    <property type="molecule type" value="Genomic_DNA"/>
</dbReference>
<evidence type="ECO:0000256" key="7">
    <source>
        <dbReference type="ARBA" id="ARBA00004510"/>
    </source>
</evidence>
<name>A0A9D3MBL3_ANGAN</name>
<evidence type="ECO:0000256" key="13">
    <source>
        <dbReference type="ARBA" id="ARBA00022889"/>
    </source>
</evidence>
<dbReference type="GO" id="GO:0030175">
    <property type="term" value="C:filopodium"/>
    <property type="evidence" value="ECO:0007669"/>
    <property type="project" value="UniProtKB-SubCell"/>
</dbReference>
<evidence type="ECO:0000256" key="20">
    <source>
        <dbReference type="SAM" id="SignalP"/>
    </source>
</evidence>
<evidence type="ECO:0000256" key="15">
    <source>
        <dbReference type="ARBA" id="ARBA00023136"/>
    </source>
</evidence>
<feature type="chain" id="PRO_5039545587" description="Podocalyxin" evidence="20">
    <location>
        <begin position="20"/>
        <end position="340"/>
    </location>
</feature>
<dbReference type="AlphaFoldDB" id="A0A9D3MBL3"/>
<protein>
    <recommendedName>
        <fullName evidence="9">Podocalyxin</fullName>
    </recommendedName>
    <alternativeName>
        <fullName evidence="18">Podocalyxin-like protein 1</fullName>
    </alternativeName>
</protein>
<accession>A0A9D3MBL3</accession>
<comment type="similarity">
    <text evidence="8">Belongs to the podocalyxin family.</text>
</comment>
<dbReference type="GO" id="GO:0033634">
    <property type="term" value="P:positive regulation of cell-cell adhesion mediated by integrin"/>
    <property type="evidence" value="ECO:0007669"/>
    <property type="project" value="TreeGrafter"/>
</dbReference>
<dbReference type="PANTHER" id="PTHR12067">
    <property type="entry name" value="PODOCALYXIN"/>
    <property type="match status" value="1"/>
</dbReference>
<proteinExistence type="inferred from homology"/>
<dbReference type="GO" id="GO:0001726">
    <property type="term" value="C:ruffle"/>
    <property type="evidence" value="ECO:0007669"/>
    <property type="project" value="UniProtKB-SubCell"/>
</dbReference>
<organism evidence="21 22">
    <name type="scientific">Anguilla anguilla</name>
    <name type="common">European freshwater eel</name>
    <name type="synonym">Muraena anguilla</name>
    <dbReference type="NCBI Taxonomy" id="7936"/>
    <lineage>
        <taxon>Eukaryota</taxon>
        <taxon>Metazoa</taxon>
        <taxon>Chordata</taxon>
        <taxon>Craniata</taxon>
        <taxon>Vertebrata</taxon>
        <taxon>Euteleostomi</taxon>
        <taxon>Actinopterygii</taxon>
        <taxon>Neopterygii</taxon>
        <taxon>Teleostei</taxon>
        <taxon>Anguilliformes</taxon>
        <taxon>Anguillidae</taxon>
        <taxon>Anguilla</taxon>
    </lineage>
</organism>
<dbReference type="GO" id="GO:0045121">
    <property type="term" value="C:membrane raft"/>
    <property type="evidence" value="ECO:0007669"/>
    <property type="project" value="UniProtKB-SubCell"/>
</dbReference>
<dbReference type="Pfam" id="PF06365">
    <property type="entry name" value="CD34_antigen"/>
    <property type="match status" value="1"/>
</dbReference>
<evidence type="ECO:0000256" key="17">
    <source>
        <dbReference type="ARBA" id="ARBA00023273"/>
    </source>
</evidence>
<evidence type="ECO:0000256" key="2">
    <source>
        <dbReference type="ARBA" id="ARBA00004221"/>
    </source>
</evidence>
<evidence type="ECO:0000256" key="10">
    <source>
        <dbReference type="ARBA" id="ARBA00022475"/>
    </source>
</evidence>
<dbReference type="InterPro" id="IPR013836">
    <property type="entry name" value="CD34/Podocalyxin"/>
</dbReference>
<dbReference type="GO" id="GO:0032534">
    <property type="term" value="P:regulation of microvillus assembly"/>
    <property type="evidence" value="ECO:0007669"/>
    <property type="project" value="TreeGrafter"/>
</dbReference>
<reference evidence="21" key="1">
    <citation type="submission" date="2021-01" db="EMBL/GenBank/DDBJ databases">
        <title>A chromosome-scale assembly of European eel, Anguilla anguilla.</title>
        <authorList>
            <person name="Henkel C."/>
            <person name="Jong-Raadsen S.A."/>
            <person name="Dufour S."/>
            <person name="Weltzien F.-A."/>
            <person name="Palstra A.P."/>
            <person name="Pelster B."/>
            <person name="Spaink H.P."/>
            <person name="Van Den Thillart G.E."/>
            <person name="Jansen H."/>
            <person name="Zahm M."/>
            <person name="Klopp C."/>
            <person name="Cedric C."/>
            <person name="Louis A."/>
            <person name="Berthelot C."/>
            <person name="Parey E."/>
            <person name="Roest Crollius H."/>
            <person name="Montfort J."/>
            <person name="Robinson-Rechavi M."/>
            <person name="Bucao C."/>
            <person name="Bouchez O."/>
            <person name="Gislard M."/>
            <person name="Lluch J."/>
            <person name="Milhes M."/>
            <person name="Lampietro C."/>
            <person name="Lopez Roques C."/>
            <person name="Donnadieu C."/>
            <person name="Braasch I."/>
            <person name="Desvignes T."/>
            <person name="Postlethwait J."/>
            <person name="Bobe J."/>
            <person name="Guiguen Y."/>
            <person name="Dirks R."/>
        </authorList>
    </citation>
    <scope>NUCLEOTIDE SEQUENCE</scope>
    <source>
        <strain evidence="21">Tag_6206</strain>
        <tissue evidence="21">Liver</tissue>
    </source>
</reference>
<gene>
    <name evidence="21" type="ORF">ANANG_G00145140</name>
</gene>
<evidence type="ECO:0000256" key="1">
    <source>
        <dbReference type="ARBA" id="ARBA00004105"/>
    </source>
</evidence>
<evidence type="ECO:0000256" key="18">
    <source>
        <dbReference type="ARBA" id="ARBA00031141"/>
    </source>
</evidence>
<evidence type="ECO:0000256" key="9">
    <source>
        <dbReference type="ARBA" id="ARBA00017371"/>
    </source>
</evidence>
<dbReference type="GO" id="GO:0031528">
    <property type="term" value="C:microvillus membrane"/>
    <property type="evidence" value="ECO:0007669"/>
    <property type="project" value="TreeGrafter"/>
</dbReference>
<evidence type="ECO:0000256" key="16">
    <source>
        <dbReference type="ARBA" id="ARBA00023180"/>
    </source>
</evidence>
<keyword evidence="15 19" id="KW-0472">Membrane</keyword>
<evidence type="ECO:0000256" key="19">
    <source>
        <dbReference type="SAM" id="Phobius"/>
    </source>
</evidence>
<evidence type="ECO:0000256" key="5">
    <source>
        <dbReference type="ARBA" id="ARBA00004479"/>
    </source>
</evidence>
<comment type="subcellular location">
    <subcellularLocation>
        <location evidence="2">Apical cell membrane</location>
    </subcellularLocation>
    <subcellularLocation>
        <location evidence="6">Cell projection</location>
        <location evidence="6">Filopodium</location>
    </subcellularLocation>
    <subcellularLocation>
        <location evidence="7">Cell projection</location>
        <location evidence="7">Lamellipodium</location>
    </subcellularLocation>
    <subcellularLocation>
        <location evidence="1">Cell projection</location>
        <location evidence="1">Microvillus</location>
    </subcellularLocation>
    <subcellularLocation>
        <location evidence="4">Cell projection</location>
        <location evidence="4">Ruffle</location>
    </subcellularLocation>
    <subcellularLocation>
        <location evidence="3">Membrane raft</location>
    </subcellularLocation>
    <subcellularLocation>
        <location evidence="5">Membrane</location>
        <topology evidence="5">Single-pass type I membrane protein</topology>
    </subcellularLocation>
</comment>
<keyword evidence="22" id="KW-1185">Reference proteome</keyword>
<evidence type="ECO:0000256" key="6">
    <source>
        <dbReference type="ARBA" id="ARBA00004486"/>
    </source>
</evidence>
<comment type="caution">
    <text evidence="21">The sequence shown here is derived from an EMBL/GenBank/DDBJ whole genome shotgun (WGS) entry which is preliminary data.</text>
</comment>
<dbReference type="InterPro" id="IPR017403">
    <property type="entry name" value="PODXL"/>
</dbReference>
<keyword evidence="14 19" id="KW-1133">Transmembrane helix</keyword>